<dbReference type="EMBL" id="QRWQ01000011">
    <property type="protein sequence ID" value="RGT37620.1"/>
    <property type="molecule type" value="Genomic_DNA"/>
</dbReference>
<evidence type="ECO:0000313" key="6">
    <source>
        <dbReference type="Proteomes" id="UP000285697"/>
    </source>
</evidence>
<evidence type="ECO:0000313" key="3">
    <source>
        <dbReference type="EMBL" id="RGT37620.1"/>
    </source>
</evidence>
<sequence>MNLLNNITTFKGERSRAVSPENPTGEKGRACMEDSALGPQRKGRGSIRLPMGEETVIADIKGPGIIRHIWMTIRENTEKGSFVMRDVVLRIYWDNSSTPAVEAPLGDFFCNGFGERCDIASLPIVVNPTGGMNSYFEMPFRERARITITNEHPKDITSFFYTVNYAETDSLPENTLYFHAYWKRERQTELAKDYVILDKIKGKGYYVGTFLALTALERYWWGEGEFKFYLDGDEEFPTVSSTGSEDYFGGAWAFHQKDELGRPSVKNYSTLFLGYPFYETKDKTRVRFETGKLNAVHAFGDDSLPRHGLYRWHILDPIAFSEDIKVTLQQIGNDDLSLFERSDDVATVAYWYQDSAEGFDRVFPDRRARLPR</sequence>
<dbReference type="EMBL" id="QRIA01000030">
    <property type="protein sequence ID" value="RHG14598.1"/>
    <property type="molecule type" value="Genomic_DNA"/>
</dbReference>
<dbReference type="InterPro" id="IPR021345">
    <property type="entry name" value="DUF2961"/>
</dbReference>
<dbReference type="Proteomes" id="UP001296643">
    <property type="component" value="Unassembled WGS sequence"/>
</dbReference>
<name>A0A2N5NYL8_MEDGN</name>
<accession>A0A2N5NYL8</accession>
<organism evidence="3 5">
    <name type="scientific">Mediterraneibacter gnavus</name>
    <name type="common">Ruminococcus gnavus</name>
    <dbReference type="NCBI Taxonomy" id="33038"/>
    <lineage>
        <taxon>Bacteria</taxon>
        <taxon>Bacillati</taxon>
        <taxon>Bacillota</taxon>
        <taxon>Clostridia</taxon>
        <taxon>Lachnospirales</taxon>
        <taxon>Lachnospiraceae</taxon>
        <taxon>Mediterraneibacter</taxon>
    </lineage>
</organism>
<evidence type="ECO:0000313" key="2">
    <source>
        <dbReference type="EMBL" id="NSI58066.1"/>
    </source>
</evidence>
<evidence type="ECO:0000313" key="1">
    <source>
        <dbReference type="EMBL" id="NSI18645.1"/>
    </source>
</evidence>
<comment type="caution">
    <text evidence="3">The sequence shown here is derived from an EMBL/GenBank/DDBJ whole genome shotgun (WGS) entry which is preliminary data.</text>
</comment>
<dbReference type="RefSeq" id="WP_004842328.1">
    <property type="nucleotide sequence ID" value="NZ_AP031446.1"/>
</dbReference>
<reference evidence="1" key="2">
    <citation type="journal article" date="2020" name="Cell Host Microbe">
        <title>Functional and Genomic Variation between Human-Derived Isolates of Lachnospiraceae Reveals Inter- and Intra-Species Diversity.</title>
        <authorList>
            <person name="Sorbara M.T."/>
            <person name="Littmann E.R."/>
            <person name="Fontana E."/>
            <person name="Moody T.U."/>
            <person name="Kohout C.E."/>
            <person name="Gjonbalaj M."/>
            <person name="Eaton V."/>
            <person name="Seok R."/>
            <person name="Leiner I.M."/>
            <person name="Pamer E.G."/>
        </authorList>
    </citation>
    <scope>NUCLEOTIDE SEQUENCE</scope>
    <source>
        <strain evidence="2">MSK.15.32</strain>
        <strain evidence="1">MSK.22.53</strain>
    </source>
</reference>
<dbReference type="EMBL" id="JAAIRM010000005">
    <property type="protein sequence ID" value="NSI18645.1"/>
    <property type="molecule type" value="Genomic_DNA"/>
</dbReference>
<dbReference type="Proteomes" id="UP000285697">
    <property type="component" value="Unassembled WGS sequence"/>
</dbReference>
<reference evidence="1" key="3">
    <citation type="submission" date="2020-02" db="EMBL/GenBank/DDBJ databases">
        <authorList>
            <person name="Littmann E."/>
            <person name="Sorbara M."/>
        </authorList>
    </citation>
    <scope>NUCLEOTIDE SEQUENCE</scope>
    <source>
        <strain evidence="2">MSK.15.32</strain>
        <strain evidence="1">MSK.22.53</strain>
    </source>
</reference>
<dbReference type="GeneID" id="57433759"/>
<proteinExistence type="predicted"/>
<evidence type="ECO:0000313" key="5">
    <source>
        <dbReference type="Proteomes" id="UP000283834"/>
    </source>
</evidence>
<reference evidence="5 6" key="1">
    <citation type="submission" date="2018-08" db="EMBL/GenBank/DDBJ databases">
        <title>A genome reference for cultivated species of the human gut microbiota.</title>
        <authorList>
            <person name="Zou Y."/>
            <person name="Xue W."/>
            <person name="Luo G."/>
        </authorList>
    </citation>
    <scope>NUCLEOTIDE SEQUENCE [LARGE SCALE GENOMIC DNA]</scope>
    <source>
        <strain evidence="3 5">AF19-16AC</strain>
        <strain evidence="4 6">AM22-7AC</strain>
    </source>
</reference>
<dbReference type="Proteomes" id="UP000283834">
    <property type="component" value="Unassembled WGS sequence"/>
</dbReference>
<dbReference type="Pfam" id="PF11175">
    <property type="entry name" value="DUF2961"/>
    <property type="match status" value="1"/>
</dbReference>
<dbReference type="Gene3D" id="2.60.120.1390">
    <property type="match status" value="1"/>
</dbReference>
<dbReference type="EMBL" id="JAAIRV010000009">
    <property type="protein sequence ID" value="NSI58066.1"/>
    <property type="molecule type" value="Genomic_DNA"/>
</dbReference>
<protein>
    <submittedName>
        <fullName evidence="3">DUF2961 domain-containing protein</fullName>
    </submittedName>
</protein>
<evidence type="ECO:0000313" key="4">
    <source>
        <dbReference type="EMBL" id="RHG14598.1"/>
    </source>
</evidence>
<dbReference type="AlphaFoldDB" id="A0A2N5NYL8"/>
<dbReference type="Proteomes" id="UP001296580">
    <property type="component" value="Unassembled WGS sequence"/>
</dbReference>
<gene>
    <name evidence="4" type="ORF">DW270_15045</name>
    <name evidence="3" type="ORF">DWX36_11910</name>
    <name evidence="1" type="ORF">G4958_04580</name>
    <name evidence="2" type="ORF">G4993_06575</name>
</gene>